<dbReference type="OrthoDB" id="2418082at2"/>
<evidence type="ECO:0000313" key="2">
    <source>
        <dbReference type="EMBL" id="SEV79921.1"/>
    </source>
</evidence>
<keyword evidence="3" id="KW-1185">Reference proteome</keyword>
<dbReference type="InterPro" id="IPR011528">
    <property type="entry name" value="NERD"/>
</dbReference>
<evidence type="ECO:0000313" key="3">
    <source>
        <dbReference type="Proteomes" id="UP000243605"/>
    </source>
</evidence>
<dbReference type="Proteomes" id="UP000243605">
    <property type="component" value="Unassembled WGS sequence"/>
</dbReference>
<dbReference type="EMBL" id="FOIT01000001">
    <property type="protein sequence ID" value="SEV79921.1"/>
    <property type="molecule type" value="Genomic_DNA"/>
</dbReference>
<evidence type="ECO:0000259" key="1">
    <source>
        <dbReference type="PROSITE" id="PS50965"/>
    </source>
</evidence>
<feature type="domain" description="NERD" evidence="1">
    <location>
        <begin position="37"/>
        <end position="150"/>
    </location>
</feature>
<protein>
    <submittedName>
        <fullName evidence="2">Nuclease-related domain-containing protein</fullName>
    </submittedName>
</protein>
<reference evidence="2 3" key="1">
    <citation type="submission" date="2016-10" db="EMBL/GenBank/DDBJ databases">
        <authorList>
            <person name="Varghese N."/>
            <person name="Submissions S."/>
        </authorList>
    </citation>
    <scope>NUCLEOTIDE SEQUENCE [LARGE SCALE GENOMIC DNA]</scope>
    <source>
        <strain evidence="2 3">IBRC-M10081</strain>
    </source>
</reference>
<proteinExistence type="predicted"/>
<dbReference type="PROSITE" id="PS50965">
    <property type="entry name" value="NERD"/>
    <property type="match status" value="1"/>
</dbReference>
<accession>A0A662Z3F8</accession>
<name>A0A662Z3F8_9STAP</name>
<sequence length="328" mass="39082">MILHQRKPDIELLFFRAFNHRSTLSTKDEAKLNRLEKGYTGELIYDKIYDQVINHLYTFRNIYLKIEDTTLQIDSLIVTDYGLIVHEIKNFQGLYEIINNKWTIRQSPLSNDPIIQLKRTTNKLHSLNYTLQENMSILGKLVFPNIEFNIESHDKEILEQIIIRSQLRRYFHELKGFTSTEKANFYVNYIAENIIENPFFNRKVNITDVKKGVYCFKCNSFNMKKLQFHFKCQDCQCMDTIQTHILRTLSDYNALFYKEPITLSRLYEFIDGSVSKRSLIRVLSKYCTKTDLGRGSTYTFNYHDFEEALTSTDKKSRYFDYSRLELVR</sequence>
<dbReference type="Pfam" id="PF08378">
    <property type="entry name" value="NERD"/>
    <property type="match status" value="1"/>
</dbReference>
<gene>
    <name evidence="2" type="ORF">SAMN05192557_0039</name>
</gene>
<dbReference type="RefSeq" id="WP_091472564.1">
    <property type="nucleotide sequence ID" value="NZ_FOIT01000001.1"/>
</dbReference>
<organism evidence="2 3">
    <name type="scientific">Aliicoccus persicus</name>
    <dbReference type="NCBI Taxonomy" id="930138"/>
    <lineage>
        <taxon>Bacteria</taxon>
        <taxon>Bacillati</taxon>
        <taxon>Bacillota</taxon>
        <taxon>Bacilli</taxon>
        <taxon>Bacillales</taxon>
        <taxon>Staphylococcaceae</taxon>
        <taxon>Aliicoccus</taxon>
    </lineage>
</organism>
<dbReference type="AlphaFoldDB" id="A0A662Z3F8"/>